<feature type="transmembrane region" description="Helical" evidence="1">
    <location>
        <begin position="111"/>
        <end position="134"/>
    </location>
</feature>
<accession>A0A177DSX0</accession>
<dbReference type="KEGG" id="aalt:CC77DRAFT_1018814"/>
<dbReference type="OMA" id="CQVSTIT"/>
<keyword evidence="1" id="KW-0472">Membrane</keyword>
<evidence type="ECO:0000256" key="1">
    <source>
        <dbReference type="SAM" id="Phobius"/>
    </source>
</evidence>
<reference evidence="2 3" key="1">
    <citation type="submission" date="2016-05" db="EMBL/GenBank/DDBJ databases">
        <title>Comparative analysis of secretome profiles of manganese(II)-oxidizing ascomycete fungi.</title>
        <authorList>
            <consortium name="DOE Joint Genome Institute"/>
            <person name="Zeiner C.A."/>
            <person name="Purvine S.O."/>
            <person name="Zink E.M."/>
            <person name="Wu S."/>
            <person name="Pasa-Tolic L."/>
            <person name="Chaput D.L."/>
            <person name="Haridas S."/>
            <person name="Grigoriev I.V."/>
            <person name="Santelli C.M."/>
            <person name="Hansel C.M."/>
        </authorList>
    </citation>
    <scope>NUCLEOTIDE SEQUENCE [LARGE SCALE GENOMIC DNA]</scope>
    <source>
        <strain evidence="2 3">SRC1lrK2f</strain>
    </source>
</reference>
<evidence type="ECO:0008006" key="4">
    <source>
        <dbReference type="Google" id="ProtNLM"/>
    </source>
</evidence>
<dbReference type="VEuPathDB" id="FungiDB:CC77DRAFT_1018814"/>
<keyword evidence="1" id="KW-0812">Transmembrane</keyword>
<dbReference type="STRING" id="5599.A0A177DSX0"/>
<keyword evidence="3" id="KW-1185">Reference proteome</keyword>
<sequence>MSSNCPATSAKRDDASTNVTELIHGRLQSSPKEDWDRLLKCWGYDDCGDCHRSEGHCGWCAISSTCLPLPTDSLSKAFPLLTPIRYDSICALRSERFELRTSGLGCQVSTITFLTSIVTIFSTLLGVLVLYGLVKCIKLAGLGTRGSRGGHVIFEDGSEDIWVRKSEGWGMWWRRVSGKPKEFEIEEVDEWTRKRGFLWWNTRDAERRPLLQ</sequence>
<proteinExistence type="predicted"/>
<dbReference type="GeneID" id="29110290"/>
<evidence type="ECO:0000313" key="2">
    <source>
        <dbReference type="EMBL" id="OAG22855.1"/>
    </source>
</evidence>
<keyword evidence="1" id="KW-1133">Transmembrane helix</keyword>
<dbReference type="EMBL" id="KV441474">
    <property type="protein sequence ID" value="OAG22855.1"/>
    <property type="molecule type" value="Genomic_DNA"/>
</dbReference>
<protein>
    <recommendedName>
        <fullName evidence="4">PSI domain-containing protein</fullName>
    </recommendedName>
</protein>
<dbReference type="AlphaFoldDB" id="A0A177DSX0"/>
<dbReference type="RefSeq" id="XP_018388276.1">
    <property type="nucleotide sequence ID" value="XM_018524696.1"/>
</dbReference>
<organism evidence="2 3">
    <name type="scientific">Alternaria alternata</name>
    <name type="common">Alternaria rot fungus</name>
    <name type="synonym">Torula alternata</name>
    <dbReference type="NCBI Taxonomy" id="5599"/>
    <lineage>
        <taxon>Eukaryota</taxon>
        <taxon>Fungi</taxon>
        <taxon>Dikarya</taxon>
        <taxon>Ascomycota</taxon>
        <taxon>Pezizomycotina</taxon>
        <taxon>Dothideomycetes</taxon>
        <taxon>Pleosporomycetidae</taxon>
        <taxon>Pleosporales</taxon>
        <taxon>Pleosporineae</taxon>
        <taxon>Pleosporaceae</taxon>
        <taxon>Alternaria</taxon>
        <taxon>Alternaria sect. Alternaria</taxon>
        <taxon>Alternaria alternata complex</taxon>
    </lineage>
</organism>
<name>A0A177DSX0_ALTAL</name>
<evidence type="ECO:0000313" key="3">
    <source>
        <dbReference type="Proteomes" id="UP000077248"/>
    </source>
</evidence>
<dbReference type="Proteomes" id="UP000077248">
    <property type="component" value="Unassembled WGS sequence"/>
</dbReference>
<gene>
    <name evidence="2" type="ORF">CC77DRAFT_1018814</name>
</gene>